<dbReference type="Proteomes" id="UP000177869">
    <property type="component" value="Unassembled WGS sequence"/>
</dbReference>
<organism evidence="2 3">
    <name type="scientific">Candidatus Nomurabacteria bacterium RIFCSPHIGHO2_01_FULL_38_19</name>
    <dbReference type="NCBI Taxonomy" id="1801732"/>
    <lineage>
        <taxon>Bacteria</taxon>
        <taxon>Candidatus Nomuraibacteriota</taxon>
    </lineage>
</organism>
<feature type="transmembrane region" description="Helical" evidence="1">
    <location>
        <begin position="146"/>
        <end position="169"/>
    </location>
</feature>
<feature type="transmembrane region" description="Helical" evidence="1">
    <location>
        <begin position="73"/>
        <end position="94"/>
    </location>
</feature>
<evidence type="ECO:0000313" key="3">
    <source>
        <dbReference type="Proteomes" id="UP000177869"/>
    </source>
</evidence>
<gene>
    <name evidence="2" type="ORF">A2814_02635</name>
</gene>
<reference evidence="2 3" key="1">
    <citation type="journal article" date="2016" name="Nat. Commun.">
        <title>Thousands of microbial genomes shed light on interconnected biogeochemical processes in an aquifer system.</title>
        <authorList>
            <person name="Anantharaman K."/>
            <person name="Brown C.T."/>
            <person name="Hug L.A."/>
            <person name="Sharon I."/>
            <person name="Castelle C.J."/>
            <person name="Probst A.J."/>
            <person name="Thomas B.C."/>
            <person name="Singh A."/>
            <person name="Wilkins M.J."/>
            <person name="Karaoz U."/>
            <person name="Brodie E.L."/>
            <person name="Williams K.H."/>
            <person name="Hubbard S.S."/>
            <person name="Banfield J.F."/>
        </authorList>
    </citation>
    <scope>NUCLEOTIDE SEQUENCE [LARGE SCALE GENOMIC DNA]</scope>
</reference>
<feature type="transmembrane region" description="Helical" evidence="1">
    <location>
        <begin position="12"/>
        <end position="33"/>
    </location>
</feature>
<evidence type="ECO:0000256" key="1">
    <source>
        <dbReference type="SAM" id="Phobius"/>
    </source>
</evidence>
<dbReference type="AlphaFoldDB" id="A0A1F6UU83"/>
<keyword evidence="1" id="KW-0812">Transmembrane</keyword>
<keyword evidence="1" id="KW-1133">Transmembrane helix</keyword>
<evidence type="ECO:0000313" key="2">
    <source>
        <dbReference type="EMBL" id="OGI60957.1"/>
    </source>
</evidence>
<accession>A0A1F6UU83</accession>
<dbReference type="EMBL" id="MFTI01000010">
    <property type="protein sequence ID" value="OGI60957.1"/>
    <property type="molecule type" value="Genomic_DNA"/>
</dbReference>
<sequence length="184" mass="19278">MLIQALQKVFRKPVYVVLALIVSASVFVFAVWLPNIRLVAGIVISPDVPFLSKIELPLSLLGSIATNFTLLSASYTIAIAILFGIYIAMIIYFLKRRVKEVGKTKGQSGVAAGFLGITSGVFGVGCAACGSFILTSVLSLVGASGALAFLPFGGSEFGIIGVILLAIAIPMTAKQIENPLVCKI</sequence>
<comment type="caution">
    <text evidence="2">The sequence shown here is derived from an EMBL/GenBank/DDBJ whole genome shotgun (WGS) entry which is preliminary data.</text>
</comment>
<dbReference type="STRING" id="1801732.A2814_02635"/>
<feature type="transmembrane region" description="Helical" evidence="1">
    <location>
        <begin position="114"/>
        <end position="134"/>
    </location>
</feature>
<keyword evidence="1" id="KW-0472">Membrane</keyword>
<protein>
    <submittedName>
        <fullName evidence="2">Uncharacterized protein</fullName>
    </submittedName>
</protein>
<proteinExistence type="predicted"/>
<name>A0A1F6UU83_9BACT</name>